<gene>
    <name evidence="2" type="ORF">PC115_g24081</name>
</gene>
<accession>A0A8T1AA46</accession>
<dbReference type="Proteomes" id="UP000774804">
    <property type="component" value="Unassembled WGS sequence"/>
</dbReference>
<organism evidence="2 3">
    <name type="scientific">Phytophthora cactorum</name>
    <dbReference type="NCBI Taxonomy" id="29920"/>
    <lineage>
        <taxon>Eukaryota</taxon>
        <taxon>Sar</taxon>
        <taxon>Stramenopiles</taxon>
        <taxon>Oomycota</taxon>
        <taxon>Peronosporomycetes</taxon>
        <taxon>Peronosporales</taxon>
        <taxon>Peronosporaceae</taxon>
        <taxon>Phytophthora</taxon>
    </lineage>
</organism>
<dbReference type="InterPro" id="IPR011989">
    <property type="entry name" value="ARM-like"/>
</dbReference>
<comment type="caution">
    <text evidence="2">The sequence shown here is derived from an EMBL/GenBank/DDBJ whole genome shotgun (WGS) entry which is preliminary data.</text>
</comment>
<evidence type="ECO:0008006" key="4">
    <source>
        <dbReference type="Google" id="ProtNLM"/>
    </source>
</evidence>
<reference evidence="2" key="1">
    <citation type="submission" date="2018-10" db="EMBL/GenBank/DDBJ databases">
        <title>Effector identification in a new, highly contiguous assembly of the strawberry crown rot pathogen Phytophthora cactorum.</title>
        <authorList>
            <person name="Armitage A.D."/>
            <person name="Nellist C.F."/>
            <person name="Bates H."/>
            <person name="Vickerstaff R.J."/>
            <person name="Harrison R.J."/>
        </authorList>
    </citation>
    <scope>NUCLEOTIDE SEQUENCE</scope>
    <source>
        <strain evidence="2">4032</strain>
    </source>
</reference>
<sequence length="135" mass="14535">MASMTLQNLAANNDDDARIDIARKGGVTLFLDLLKTGTDRQKEYSTQALTVLAQNDEVCAQISREGGIHLLIGLLQNGSTLQKGYAAGGIDKIAFRDDNRLTIAQEGGIANGERSTTCQPHDSPSETCLERSSRL</sequence>
<dbReference type="InterPro" id="IPR016024">
    <property type="entry name" value="ARM-type_fold"/>
</dbReference>
<dbReference type="PANTHER" id="PTHR23315:SF7">
    <property type="entry name" value="U-BOX DOMAIN-CONTAINING PROTEIN 4"/>
    <property type="match status" value="1"/>
</dbReference>
<dbReference type="PANTHER" id="PTHR23315">
    <property type="entry name" value="U BOX DOMAIN-CONTAINING"/>
    <property type="match status" value="1"/>
</dbReference>
<protein>
    <recommendedName>
        <fullName evidence="4">Armadillo-type fold</fullName>
    </recommendedName>
</protein>
<proteinExistence type="predicted"/>
<feature type="compositionally biased region" description="Polar residues" evidence="1">
    <location>
        <begin position="113"/>
        <end position="126"/>
    </location>
</feature>
<evidence type="ECO:0000313" key="2">
    <source>
        <dbReference type="EMBL" id="KAG2874746.1"/>
    </source>
</evidence>
<evidence type="ECO:0000256" key="1">
    <source>
        <dbReference type="SAM" id="MobiDB-lite"/>
    </source>
</evidence>
<dbReference type="Gene3D" id="1.25.10.10">
    <property type="entry name" value="Leucine-rich Repeat Variant"/>
    <property type="match status" value="1"/>
</dbReference>
<evidence type="ECO:0000313" key="3">
    <source>
        <dbReference type="Proteomes" id="UP000774804"/>
    </source>
</evidence>
<dbReference type="SUPFAM" id="SSF48371">
    <property type="entry name" value="ARM repeat"/>
    <property type="match status" value="1"/>
</dbReference>
<feature type="region of interest" description="Disordered" evidence="1">
    <location>
        <begin position="106"/>
        <end position="135"/>
    </location>
</feature>
<name>A0A8T1AA46_9STRA</name>
<dbReference type="AlphaFoldDB" id="A0A8T1AA46"/>
<dbReference type="EMBL" id="RCMI01002800">
    <property type="protein sequence ID" value="KAG2874746.1"/>
    <property type="molecule type" value="Genomic_DNA"/>
</dbReference>